<dbReference type="PANTHER" id="PTHR11070:SF48">
    <property type="entry name" value="ATP-DEPENDENT HELICASE_NUCLEASE SUBUNIT A"/>
    <property type="match status" value="1"/>
</dbReference>
<evidence type="ECO:0000256" key="5">
    <source>
        <dbReference type="ARBA" id="ARBA00022806"/>
    </source>
</evidence>
<dbReference type="Pfam" id="PF13361">
    <property type="entry name" value="UvrD_C"/>
    <property type="match status" value="1"/>
</dbReference>
<evidence type="ECO:0000313" key="17">
    <source>
        <dbReference type="EMBL" id="KMW14000.1"/>
    </source>
</evidence>
<accession>A0A0J9EEF7</accession>
<comment type="function">
    <text evidence="13">The heterodimer acts as both an ATP-dependent DNA helicase and an ATP-dependent, dual-direction single-stranded exonuclease. Recognizes the chi site generating a DNA molecule suitable for the initiation of homologous recombination. The AddA nuclease domain is required for chi fragment generation; this subunit has the helicase and 3' -&gt; 5' nuclease activities.</text>
</comment>
<protein>
    <recommendedName>
        <fullName evidence="13">ATP-dependent helicase/nuclease subunit A</fullName>
        <ecNumber evidence="13">3.1.-.-</ecNumber>
        <ecNumber evidence="13">5.6.2.4</ecNumber>
    </recommendedName>
    <alternativeName>
        <fullName evidence="13">ATP-dependent helicase/nuclease AddA</fullName>
    </alternativeName>
    <alternativeName>
        <fullName evidence="13">DNA 3'-5' helicase AddA</fullName>
    </alternativeName>
</protein>
<keyword evidence="5 13" id="KW-0347">Helicase</keyword>
<dbReference type="GO" id="GO:0003690">
    <property type="term" value="F:double-stranded DNA binding"/>
    <property type="evidence" value="ECO:0007669"/>
    <property type="project" value="UniProtKB-UniRule"/>
</dbReference>
<comment type="catalytic activity">
    <reaction evidence="12 13">
        <text>ATP + H2O = ADP + phosphate + H(+)</text>
        <dbReference type="Rhea" id="RHEA:13065"/>
        <dbReference type="ChEBI" id="CHEBI:15377"/>
        <dbReference type="ChEBI" id="CHEBI:15378"/>
        <dbReference type="ChEBI" id="CHEBI:30616"/>
        <dbReference type="ChEBI" id="CHEBI:43474"/>
        <dbReference type="ChEBI" id="CHEBI:456216"/>
        <dbReference type="EC" id="5.6.2.4"/>
    </reaction>
</comment>
<dbReference type="GO" id="GO:0016887">
    <property type="term" value="F:ATP hydrolysis activity"/>
    <property type="evidence" value="ECO:0007669"/>
    <property type="project" value="RHEA"/>
</dbReference>
<evidence type="ECO:0000259" key="16">
    <source>
        <dbReference type="PROSITE" id="PS51217"/>
    </source>
</evidence>
<dbReference type="AlphaFoldDB" id="A0A0J9EEF7"/>
<dbReference type="SUPFAM" id="SSF52540">
    <property type="entry name" value="P-loop containing nucleoside triphosphate hydrolases"/>
    <property type="match status" value="1"/>
</dbReference>
<evidence type="ECO:0000256" key="10">
    <source>
        <dbReference type="ARBA" id="ARBA00023235"/>
    </source>
</evidence>
<dbReference type="EC" id="5.6.2.4" evidence="13"/>
<evidence type="ECO:0000256" key="11">
    <source>
        <dbReference type="ARBA" id="ARBA00034617"/>
    </source>
</evidence>
<evidence type="ECO:0000256" key="4">
    <source>
        <dbReference type="ARBA" id="ARBA00022801"/>
    </source>
</evidence>
<keyword evidence="10 13" id="KW-0413">Isomerase</keyword>
<dbReference type="NCBIfam" id="TIGR02785">
    <property type="entry name" value="addA_Gpos"/>
    <property type="match status" value="1"/>
</dbReference>
<keyword evidence="1 13" id="KW-0540">Nuclease</keyword>
<keyword evidence="9 13" id="KW-0234">DNA repair</keyword>
<comment type="cofactor">
    <cofactor evidence="13">
        <name>Mg(2+)</name>
        <dbReference type="ChEBI" id="CHEBI:18420"/>
    </cofactor>
</comment>
<keyword evidence="8 13" id="KW-0238">DNA-binding</keyword>
<evidence type="ECO:0000256" key="3">
    <source>
        <dbReference type="ARBA" id="ARBA00022763"/>
    </source>
</evidence>
<dbReference type="InterPro" id="IPR038726">
    <property type="entry name" value="PDDEXK_AddAB-type"/>
</dbReference>
<keyword evidence="2 13" id="KW-0547">Nucleotide-binding</keyword>
<name>A0A0J9EEF7_9FIRM</name>
<dbReference type="HAMAP" id="MF_01451">
    <property type="entry name" value="AddA"/>
    <property type="match status" value="1"/>
</dbReference>
<dbReference type="PANTHER" id="PTHR11070">
    <property type="entry name" value="UVRD / RECB / PCRA DNA HELICASE FAMILY MEMBER"/>
    <property type="match status" value="1"/>
</dbReference>
<dbReference type="SUPFAM" id="SSF52980">
    <property type="entry name" value="Restriction endonuclease-like"/>
    <property type="match status" value="1"/>
</dbReference>
<dbReference type="GO" id="GO:0005829">
    <property type="term" value="C:cytosol"/>
    <property type="evidence" value="ECO:0007669"/>
    <property type="project" value="TreeGrafter"/>
</dbReference>
<dbReference type="EMBL" id="ADLK01000042">
    <property type="protein sequence ID" value="KMW14000.1"/>
    <property type="molecule type" value="Genomic_DNA"/>
</dbReference>
<comment type="catalytic activity">
    <reaction evidence="11 13">
        <text>Couples ATP hydrolysis with the unwinding of duplex DNA by translocating in the 3'-5' direction.</text>
        <dbReference type="EC" id="5.6.2.4"/>
    </reaction>
</comment>
<keyword evidence="7 13" id="KW-0067">ATP-binding</keyword>
<dbReference type="PATRIC" id="fig|742734.4.peg.5286"/>
<dbReference type="GO" id="GO:0000724">
    <property type="term" value="P:double-strand break repair via homologous recombination"/>
    <property type="evidence" value="ECO:0007669"/>
    <property type="project" value="UniProtKB-UniRule"/>
</dbReference>
<dbReference type="OrthoDB" id="9810135at2"/>
<gene>
    <name evidence="13" type="primary">addA</name>
    <name evidence="17" type="ORF">HMPREF9470_04939</name>
</gene>
<dbReference type="Pfam" id="PF00580">
    <property type="entry name" value="UvrD-helicase"/>
    <property type="match status" value="1"/>
</dbReference>
<evidence type="ECO:0000256" key="6">
    <source>
        <dbReference type="ARBA" id="ARBA00022839"/>
    </source>
</evidence>
<evidence type="ECO:0000256" key="7">
    <source>
        <dbReference type="ARBA" id="ARBA00022840"/>
    </source>
</evidence>
<comment type="subunit">
    <text evidence="13">Heterodimer of AddA and AddB/RexB.</text>
</comment>
<evidence type="ECO:0000256" key="8">
    <source>
        <dbReference type="ARBA" id="ARBA00023125"/>
    </source>
</evidence>
<evidence type="ECO:0000256" key="2">
    <source>
        <dbReference type="ARBA" id="ARBA00022741"/>
    </source>
</evidence>
<dbReference type="Proteomes" id="UP000037392">
    <property type="component" value="Unassembled WGS sequence"/>
</dbReference>
<dbReference type="Gene3D" id="3.90.320.10">
    <property type="match status" value="1"/>
</dbReference>
<dbReference type="GO" id="GO:0033202">
    <property type="term" value="C:DNA helicase complex"/>
    <property type="evidence" value="ECO:0007669"/>
    <property type="project" value="TreeGrafter"/>
</dbReference>
<dbReference type="InterPro" id="IPR014017">
    <property type="entry name" value="DNA_helicase_UvrD-like_C"/>
</dbReference>
<dbReference type="InterPro" id="IPR014152">
    <property type="entry name" value="AddA"/>
</dbReference>
<dbReference type="GeneID" id="93164775"/>
<dbReference type="InterPro" id="IPR014016">
    <property type="entry name" value="UvrD-like_ATP-bd"/>
</dbReference>
<comment type="similarity">
    <text evidence="13">Belongs to the helicase family. AddA subfamily.</text>
</comment>
<feature type="domain" description="UvrD-like helicase ATP-binding" evidence="15">
    <location>
        <begin position="3"/>
        <end position="483"/>
    </location>
</feature>
<organism evidence="17 18">
    <name type="scientific">[Clostridium] citroniae WAL-19142</name>
    <dbReference type="NCBI Taxonomy" id="742734"/>
    <lineage>
        <taxon>Bacteria</taxon>
        <taxon>Bacillati</taxon>
        <taxon>Bacillota</taxon>
        <taxon>Clostridia</taxon>
        <taxon>Lachnospirales</taxon>
        <taxon>Lachnospiraceae</taxon>
        <taxon>Enterocloster</taxon>
    </lineage>
</organism>
<dbReference type="RefSeq" id="WP_048930965.1">
    <property type="nucleotide sequence ID" value="NZ_KQ235884.1"/>
</dbReference>
<dbReference type="InterPro" id="IPR000212">
    <property type="entry name" value="DNA_helicase_UvrD/REP"/>
</dbReference>
<dbReference type="Pfam" id="PF12705">
    <property type="entry name" value="PDDEXK_1"/>
    <property type="match status" value="1"/>
</dbReference>
<feature type="domain" description="UvrD-like helicase C-terminal" evidence="16">
    <location>
        <begin position="517"/>
        <end position="839"/>
    </location>
</feature>
<sequence>MAVRWTEKQQKVIESRNRNLLVSAAAGSGKTAVLVERIIRMISEGEHPLDIDQLLVMTFTNAAAAEMRERIGAAVEQKLKERPEDEHLWLQAALIPQAMITTIDSFCLNIIRNHFNSLDIDPAFRIGDEGELALLKSDVLGEMLEACYEEGREEFAGFVEHFGRGKSDRGIEDVILQAWQFSQSHPWPGEWLLNCRAELEEGNLEEMEQSPWMQFLFQDTARQMEELSAQLRSALSVCGEENGPQAYEPMLLSDVGKLEAIEQAASQGNFEALYQSLKNMNFDRLASIRSKDIDGEKKAFVTACRDRVKKAVGKCRDLYGAQSPAEVVESIRGTKTVIAELLNLTGMFDEAYRAAKRERNVLDFNDLEHLALEVLLEKAPEEAQEQENKERRPSPAADELSRQFEEILVDEYQDSNYVQEALITSISRERFGHPNVFMVGDVKQSIYRFRLARPELFMEKYGSYSAEDGPYQMIELQQNFRSRESVLTSVNDIFYQIMTKNLGGITYTKDTALYPGASFQEVGGENVDETLKRKEGISLSAGTPTELLMVDTGAEALKQLDEDALDYTARELEARMIAKRIRELVSEEKGLLVWDKTKETYRRARLGDMVILLRSMTGWSEVFVNVLMNEGIPASAQTRTGYFNTVEVETVLSLLSVIDNPMQDIPLAAVMRSSIVGMDDEEMAWMMAAYKKNSKKGQDRGVYGAWTLWMDEEWEHPGTVPETAAASIRKKLAYLRELLGELRSEARHLPIHELLYRVYRKSGYYDYVSAMPAGETRRGNLDMLVEKAAAYEATSYKGLFHFVRYIEKLKKYDTDFGEASVAGEQDRTVRIMSIHKSKGLEFPVVFLAGMGKRFNKQDAYGRILLDADLGVAADHLDLDLRVKAPTLKKQALKRRMELETMGEELRVLYVAMTRAKEKLIMTASDKSLENKCSKWKDSMAVGGQIPYTVLATAGSYLDWVLMACPAVPKSHLEVTCVQVRELIGEEVGRQVMRRMTKEDLLGVDSARIYDKEAGEKLEQAVNYRYPHMDDTGLYAMISVSELKKQSQIGRAPEAIGTSGTDTEGAVLEALAEPERETSGSSGRGALRGTAYHAALEHISFIHIQSLEETEQALEALVEKGYLDQESRELINGRDIWAFLKSPLGKRMAKAQEEGRIHKEQQFIIGIPAREMDRGDSDELVLIQGIIDAYLDEPDGLVLIDYKTDRVPGNDREQGAAMLAERYRVQLDYYERALTQLTGKRVKERMIYSLALQRSIKV</sequence>
<dbReference type="PROSITE" id="PS51198">
    <property type="entry name" value="UVRD_HELICASE_ATP_BIND"/>
    <property type="match status" value="1"/>
</dbReference>
<evidence type="ECO:0000256" key="1">
    <source>
        <dbReference type="ARBA" id="ARBA00022722"/>
    </source>
</evidence>
<dbReference type="EC" id="3.1.-.-" evidence="13"/>
<dbReference type="GO" id="GO:0005524">
    <property type="term" value="F:ATP binding"/>
    <property type="evidence" value="ECO:0007669"/>
    <property type="project" value="UniProtKB-UniRule"/>
</dbReference>
<feature type="binding site" evidence="14">
    <location>
        <begin position="24"/>
        <end position="31"/>
    </location>
    <ligand>
        <name>ATP</name>
        <dbReference type="ChEBI" id="CHEBI:30616"/>
    </ligand>
</feature>
<dbReference type="Gene3D" id="3.40.50.300">
    <property type="entry name" value="P-loop containing nucleotide triphosphate hydrolases"/>
    <property type="match status" value="4"/>
</dbReference>
<evidence type="ECO:0000259" key="15">
    <source>
        <dbReference type="PROSITE" id="PS51198"/>
    </source>
</evidence>
<evidence type="ECO:0000256" key="14">
    <source>
        <dbReference type="PROSITE-ProRule" id="PRU00560"/>
    </source>
</evidence>
<dbReference type="InterPro" id="IPR011604">
    <property type="entry name" value="PDDEXK-like_dom_sf"/>
</dbReference>
<evidence type="ECO:0000313" key="18">
    <source>
        <dbReference type="Proteomes" id="UP000037392"/>
    </source>
</evidence>
<keyword evidence="4 13" id="KW-0378">Hydrolase</keyword>
<dbReference type="GO" id="GO:0008408">
    <property type="term" value="F:3'-5' exonuclease activity"/>
    <property type="evidence" value="ECO:0007669"/>
    <property type="project" value="UniProtKB-UniRule"/>
</dbReference>
<reference evidence="17 18" key="1">
    <citation type="submission" date="2011-04" db="EMBL/GenBank/DDBJ databases">
        <title>The Genome Sequence of Clostridium citroniae WAL-19142.</title>
        <authorList>
            <consortium name="The Broad Institute Genome Sequencing Platform"/>
            <person name="Earl A."/>
            <person name="Ward D."/>
            <person name="Feldgarden M."/>
            <person name="Gevers D."/>
            <person name="Warren Y.A."/>
            <person name="Tyrrell K.L."/>
            <person name="Citron D.M."/>
            <person name="Goldstein E.J."/>
            <person name="Daigneault M."/>
            <person name="Allen-Vercoe E."/>
            <person name="Young S.K."/>
            <person name="Zeng Q."/>
            <person name="Gargeya S."/>
            <person name="Fitzgerald M."/>
            <person name="Haas B."/>
            <person name="Abouelleil A."/>
            <person name="Alvarado L."/>
            <person name="Arachchi H.M."/>
            <person name="Berlin A."/>
            <person name="Brown A."/>
            <person name="Chapman S.B."/>
            <person name="Chen Z."/>
            <person name="Dunbar C."/>
            <person name="Freedman E."/>
            <person name="Gearin G."/>
            <person name="Gellesch M."/>
            <person name="Goldberg J."/>
            <person name="Griggs A."/>
            <person name="Gujja S."/>
            <person name="Heilman E.R."/>
            <person name="Heiman D."/>
            <person name="Howarth C."/>
            <person name="Larson L."/>
            <person name="Lui A."/>
            <person name="MacDonald P.J."/>
            <person name="Mehta T."/>
            <person name="Montmayeur A."/>
            <person name="Murphy C."/>
            <person name="Neiman D."/>
            <person name="Pearson M."/>
            <person name="Priest M."/>
            <person name="Roberts A."/>
            <person name="Saif S."/>
            <person name="Shea T."/>
            <person name="Shenoy N."/>
            <person name="Sisk P."/>
            <person name="Stolte C."/>
            <person name="Sykes S."/>
            <person name="White J."/>
            <person name="Yandava C."/>
            <person name="Wortman J."/>
            <person name="Nusbaum C."/>
            <person name="Birren B."/>
        </authorList>
    </citation>
    <scope>NUCLEOTIDE SEQUENCE [LARGE SCALE GENOMIC DNA]</scope>
    <source>
        <strain evidence="17 18">WAL-19142</strain>
    </source>
</reference>
<keyword evidence="3 13" id="KW-0227">DNA damage</keyword>
<dbReference type="InterPro" id="IPR011335">
    <property type="entry name" value="Restrct_endonuc-II-like"/>
</dbReference>
<comment type="caution">
    <text evidence="17">The sequence shown here is derived from an EMBL/GenBank/DDBJ whole genome shotgun (WGS) entry which is preliminary data.</text>
</comment>
<evidence type="ECO:0000256" key="12">
    <source>
        <dbReference type="ARBA" id="ARBA00048988"/>
    </source>
</evidence>
<evidence type="ECO:0000256" key="13">
    <source>
        <dbReference type="HAMAP-Rule" id="MF_01451"/>
    </source>
</evidence>
<dbReference type="InterPro" id="IPR027417">
    <property type="entry name" value="P-loop_NTPase"/>
</dbReference>
<proteinExistence type="inferred from homology"/>
<evidence type="ECO:0000256" key="9">
    <source>
        <dbReference type="ARBA" id="ARBA00023204"/>
    </source>
</evidence>
<dbReference type="PROSITE" id="PS51217">
    <property type="entry name" value="UVRD_HELICASE_CTER"/>
    <property type="match status" value="1"/>
</dbReference>
<dbReference type="GO" id="GO:0043138">
    <property type="term" value="F:3'-5' DNA helicase activity"/>
    <property type="evidence" value="ECO:0007669"/>
    <property type="project" value="UniProtKB-UniRule"/>
</dbReference>
<keyword evidence="6 13" id="KW-0269">Exonuclease</keyword>